<gene>
    <name evidence="8" type="ORF">SAMN02745121_02269</name>
</gene>
<dbReference type="InterPro" id="IPR051538">
    <property type="entry name" value="Acyl-CoA_Synth/Transferase"/>
</dbReference>
<accession>A0A1I1WD70</accession>
<sequence>MTAVERAASSTRSALRALLAGEALVGEDVGAAFAGPGEVLGEAALARRVREQGAAVVVAREPSPTLLRALRERPPALLVITGPELPVGLSSRTLGPAAELAIEGGELVIVGPDAAALAGLRAAFEAAGMRPRLSLCPAPGWLPEWLAAPELAGCRTAGMVPAASLHAGWARWARTAGARQVVVPLGVEAPRVDQPRHPSLGQAAAAHALERLTGPVFPSPGVLALLLDAESMSHGTGPKEHVVEGMSEEAASAAALWRQARRALPLQGDDHGMEAPHPGLRRRGPANATTDAFLAQRALLRRERAEALVRAAADEAAPTLEPAALARAEEVLRSAGQALSEHESKVVLRGFGIEVTRQAVASSASGAAQFAEQIGFPVVLKAVSPDLRRKQELGAVVLDLTTSAAVRRAYATIVSNVEERAPTAHLDGVLVAEQIGEGLEIHCGAVALQSGETALFGRALAGHQEVVLRLSPLDPAEAMLFAQAIVAGVPLRRKEDPGLRELAGLLLRLDALVRHFGAASADSEGRLELVDLSPVRLCAGPRGYVTLDARIVQRAHLEGL</sequence>
<evidence type="ECO:0000256" key="5">
    <source>
        <dbReference type="PROSITE-ProRule" id="PRU00409"/>
    </source>
</evidence>
<dbReference type="PROSITE" id="PS50975">
    <property type="entry name" value="ATP_GRASP"/>
    <property type="match status" value="1"/>
</dbReference>
<dbReference type="GO" id="GO:0005524">
    <property type="term" value="F:ATP binding"/>
    <property type="evidence" value="ECO:0007669"/>
    <property type="project" value="UniProtKB-UniRule"/>
</dbReference>
<keyword evidence="1" id="KW-0436">Ligase</keyword>
<proteinExistence type="inferred from homology"/>
<dbReference type="InterPro" id="IPR011761">
    <property type="entry name" value="ATP-grasp"/>
</dbReference>
<protein>
    <submittedName>
        <fullName evidence="8">ATP-grasp domain-containing protein</fullName>
    </submittedName>
</protein>
<organism evidence="8 9">
    <name type="scientific">Nannocystis exedens</name>
    <dbReference type="NCBI Taxonomy" id="54"/>
    <lineage>
        <taxon>Bacteria</taxon>
        <taxon>Pseudomonadati</taxon>
        <taxon>Myxococcota</taxon>
        <taxon>Polyangia</taxon>
        <taxon>Nannocystales</taxon>
        <taxon>Nannocystaceae</taxon>
        <taxon>Nannocystis</taxon>
    </lineage>
</organism>
<evidence type="ECO:0000256" key="4">
    <source>
        <dbReference type="ARBA" id="ARBA00060888"/>
    </source>
</evidence>
<evidence type="ECO:0000256" key="6">
    <source>
        <dbReference type="SAM" id="Coils"/>
    </source>
</evidence>
<dbReference type="Pfam" id="PF13549">
    <property type="entry name" value="ATP-grasp_5"/>
    <property type="match status" value="1"/>
</dbReference>
<dbReference type="InterPro" id="IPR013815">
    <property type="entry name" value="ATP_grasp_subdomain_1"/>
</dbReference>
<evidence type="ECO:0000313" key="8">
    <source>
        <dbReference type="EMBL" id="SFD93116.1"/>
    </source>
</evidence>
<dbReference type="Gene3D" id="3.30.470.20">
    <property type="entry name" value="ATP-grasp fold, B domain"/>
    <property type="match status" value="1"/>
</dbReference>
<keyword evidence="2 5" id="KW-0547">Nucleotide-binding</keyword>
<dbReference type="PANTHER" id="PTHR43334:SF1">
    <property type="entry name" value="3-HYDROXYPROPIONATE--COA LIGASE [ADP-FORMING]"/>
    <property type="match status" value="1"/>
</dbReference>
<dbReference type="Gene3D" id="3.30.1490.20">
    <property type="entry name" value="ATP-grasp fold, A domain"/>
    <property type="match status" value="1"/>
</dbReference>
<dbReference type="EMBL" id="FOMX01000006">
    <property type="protein sequence ID" value="SFD93116.1"/>
    <property type="molecule type" value="Genomic_DNA"/>
</dbReference>
<reference evidence="9" key="1">
    <citation type="submission" date="2016-10" db="EMBL/GenBank/DDBJ databases">
        <authorList>
            <person name="Varghese N."/>
            <person name="Submissions S."/>
        </authorList>
    </citation>
    <scope>NUCLEOTIDE SEQUENCE [LARGE SCALE GENOMIC DNA]</scope>
    <source>
        <strain evidence="9">ATCC 25963</strain>
    </source>
</reference>
<feature type="coiled-coil region" evidence="6">
    <location>
        <begin position="295"/>
        <end position="345"/>
    </location>
</feature>
<dbReference type="GO" id="GO:0016874">
    <property type="term" value="F:ligase activity"/>
    <property type="evidence" value="ECO:0007669"/>
    <property type="project" value="UniProtKB-KW"/>
</dbReference>
<dbReference type="RefSeq" id="WP_100792877.1">
    <property type="nucleotide sequence ID" value="NZ_FOMX01000006.1"/>
</dbReference>
<keyword evidence="3 5" id="KW-0067">ATP-binding</keyword>
<dbReference type="PANTHER" id="PTHR43334">
    <property type="entry name" value="ACETATE--COA LIGASE [ADP-FORMING]"/>
    <property type="match status" value="1"/>
</dbReference>
<dbReference type="STRING" id="54.SAMN02745121_02269"/>
<dbReference type="FunFam" id="3.30.1490.20:FF:000020">
    <property type="entry name" value="Protein lysine acetyltransferase"/>
    <property type="match status" value="1"/>
</dbReference>
<dbReference type="SUPFAM" id="SSF56059">
    <property type="entry name" value="Glutathione synthetase ATP-binding domain-like"/>
    <property type="match status" value="1"/>
</dbReference>
<evidence type="ECO:0000256" key="3">
    <source>
        <dbReference type="ARBA" id="ARBA00022840"/>
    </source>
</evidence>
<keyword evidence="6" id="KW-0175">Coiled coil</keyword>
<comment type="similarity">
    <text evidence="4">In the N-terminal section; belongs to the acetate CoA ligase alpha subunit family.</text>
</comment>
<evidence type="ECO:0000256" key="1">
    <source>
        <dbReference type="ARBA" id="ARBA00022598"/>
    </source>
</evidence>
<evidence type="ECO:0000256" key="2">
    <source>
        <dbReference type="ARBA" id="ARBA00022741"/>
    </source>
</evidence>
<evidence type="ECO:0000259" key="7">
    <source>
        <dbReference type="PROSITE" id="PS50975"/>
    </source>
</evidence>
<keyword evidence="9" id="KW-1185">Reference proteome</keyword>
<name>A0A1I1WD70_9BACT</name>
<dbReference type="Proteomes" id="UP000199400">
    <property type="component" value="Unassembled WGS sequence"/>
</dbReference>
<evidence type="ECO:0000313" key="9">
    <source>
        <dbReference type="Proteomes" id="UP000199400"/>
    </source>
</evidence>
<feature type="domain" description="ATP-grasp" evidence="7">
    <location>
        <begin position="345"/>
        <end position="382"/>
    </location>
</feature>
<dbReference type="GO" id="GO:0046872">
    <property type="term" value="F:metal ion binding"/>
    <property type="evidence" value="ECO:0007669"/>
    <property type="project" value="InterPro"/>
</dbReference>
<dbReference type="AlphaFoldDB" id="A0A1I1WD70"/>